<dbReference type="EMBL" id="JAVFKD010000012">
    <property type="protein sequence ID" value="KAK5994070.1"/>
    <property type="molecule type" value="Genomic_DNA"/>
</dbReference>
<comment type="caution">
    <text evidence="2">The sequence shown here is derived from an EMBL/GenBank/DDBJ whole genome shotgun (WGS) entry which is preliminary data.</text>
</comment>
<dbReference type="Gene3D" id="3.40.50.150">
    <property type="entry name" value="Vaccinia Virus protein VP39"/>
    <property type="match status" value="1"/>
</dbReference>
<dbReference type="InterPro" id="IPR029063">
    <property type="entry name" value="SAM-dependent_MTases_sf"/>
</dbReference>
<sequence>MGDKENTSTDWGLTNGKGYILNRDRGHAAACRLNLQFYLWKDALKFNIHPSILPTLPVQASIVDVAAGSGIWLVDVSRQLPDARLDGLDYDLRQAPHANFLPPSVKMSRWNVFDDVPEDLVGKYDYVHTRLLLLVVESQDPRPVLRNLLKLLKPGGYLQWDELDTVHTAVQKADPSVQAPALEGLAEWSMAAGRHDWTVRLADFATEVGFQGAKSDFFGDGPEIARAFTEQHLLTAEEFANGLARLGKLEAAEKYYRLVEQGYEECAAGAALCVPRLVCVAQKPL</sequence>
<dbReference type="PANTHER" id="PTHR43591:SF96">
    <property type="entry name" value="PUTATIVE-RELATED"/>
    <property type="match status" value="1"/>
</dbReference>
<keyword evidence="3" id="KW-1185">Reference proteome</keyword>
<evidence type="ECO:0000256" key="1">
    <source>
        <dbReference type="ARBA" id="ARBA00038158"/>
    </source>
</evidence>
<protein>
    <submittedName>
        <fullName evidence="2">N-methyltransferase tcpN-like protein</fullName>
    </submittedName>
</protein>
<proteinExistence type="inferred from homology"/>
<evidence type="ECO:0000313" key="2">
    <source>
        <dbReference type="EMBL" id="KAK5994070.1"/>
    </source>
</evidence>
<dbReference type="CDD" id="cd02440">
    <property type="entry name" value="AdoMet_MTases"/>
    <property type="match status" value="1"/>
</dbReference>
<name>A0ABR0SQS7_9HYPO</name>
<organism evidence="2 3">
    <name type="scientific">Cladobotryum mycophilum</name>
    <dbReference type="NCBI Taxonomy" id="491253"/>
    <lineage>
        <taxon>Eukaryota</taxon>
        <taxon>Fungi</taxon>
        <taxon>Dikarya</taxon>
        <taxon>Ascomycota</taxon>
        <taxon>Pezizomycotina</taxon>
        <taxon>Sordariomycetes</taxon>
        <taxon>Hypocreomycetidae</taxon>
        <taxon>Hypocreales</taxon>
        <taxon>Hypocreaceae</taxon>
        <taxon>Cladobotryum</taxon>
    </lineage>
</organism>
<dbReference type="Pfam" id="PF13489">
    <property type="entry name" value="Methyltransf_23"/>
    <property type="match status" value="1"/>
</dbReference>
<evidence type="ECO:0000313" key="3">
    <source>
        <dbReference type="Proteomes" id="UP001338125"/>
    </source>
</evidence>
<comment type="similarity">
    <text evidence="1">Belongs to the methyltransferase superfamily. LaeA methyltransferase family.</text>
</comment>
<dbReference type="PANTHER" id="PTHR43591">
    <property type="entry name" value="METHYLTRANSFERASE"/>
    <property type="match status" value="1"/>
</dbReference>
<dbReference type="SUPFAM" id="SSF53335">
    <property type="entry name" value="S-adenosyl-L-methionine-dependent methyltransferases"/>
    <property type="match status" value="1"/>
</dbReference>
<reference evidence="2 3" key="1">
    <citation type="submission" date="2024-01" db="EMBL/GenBank/DDBJ databases">
        <title>Complete genome of Cladobotryum mycophilum ATHUM6906.</title>
        <authorList>
            <person name="Christinaki A.C."/>
            <person name="Myridakis A.I."/>
            <person name="Kouvelis V.N."/>
        </authorList>
    </citation>
    <scope>NUCLEOTIDE SEQUENCE [LARGE SCALE GENOMIC DNA]</scope>
    <source>
        <strain evidence="2 3">ATHUM6906</strain>
    </source>
</reference>
<gene>
    <name evidence="2" type="ORF">PT974_07510</name>
</gene>
<dbReference type="Proteomes" id="UP001338125">
    <property type="component" value="Unassembled WGS sequence"/>
</dbReference>
<accession>A0ABR0SQS7</accession>